<dbReference type="RefSeq" id="WP_109099856.1">
    <property type="nucleotide sequence ID" value="NZ_QDKQ01000024.1"/>
</dbReference>
<keyword evidence="3" id="KW-1185">Reference proteome</keyword>
<organism evidence="2 3">
    <name type="scientific">Caulobacter endophyticus</name>
    <dbReference type="NCBI Taxonomy" id="2172652"/>
    <lineage>
        <taxon>Bacteria</taxon>
        <taxon>Pseudomonadati</taxon>
        <taxon>Pseudomonadota</taxon>
        <taxon>Alphaproteobacteria</taxon>
        <taxon>Caulobacterales</taxon>
        <taxon>Caulobacteraceae</taxon>
        <taxon>Caulobacter</taxon>
    </lineage>
</organism>
<evidence type="ECO:0000313" key="2">
    <source>
        <dbReference type="EMBL" id="PVM92748.1"/>
    </source>
</evidence>
<name>A0A2T9K9V2_9CAUL</name>
<feature type="region of interest" description="Disordered" evidence="1">
    <location>
        <begin position="63"/>
        <end position="93"/>
    </location>
</feature>
<dbReference type="AlphaFoldDB" id="A0A2T9K9V2"/>
<dbReference type="Proteomes" id="UP000245073">
    <property type="component" value="Unassembled WGS sequence"/>
</dbReference>
<evidence type="ECO:0000256" key="1">
    <source>
        <dbReference type="SAM" id="MobiDB-lite"/>
    </source>
</evidence>
<dbReference type="OrthoDB" id="7192296at2"/>
<evidence type="ECO:0000313" key="3">
    <source>
        <dbReference type="Proteomes" id="UP000245073"/>
    </source>
</evidence>
<protein>
    <submittedName>
        <fullName evidence="2">Uncharacterized protein</fullName>
    </submittedName>
</protein>
<sequence>MVEPVDVTDAPLGLSLVQEAEHEVGPNQISQGAYRALRQLERRLRTGALDAVNIRDAQELAGRGLAHHGRGGWRPTSDGLNYLGRRQDQHGRG</sequence>
<proteinExistence type="predicted"/>
<dbReference type="EMBL" id="QDKQ01000024">
    <property type="protein sequence ID" value="PVM92748.1"/>
    <property type="molecule type" value="Genomic_DNA"/>
</dbReference>
<gene>
    <name evidence="2" type="ORF">DDF67_05115</name>
</gene>
<accession>A0A2T9K9V2</accession>
<comment type="caution">
    <text evidence="2">The sequence shown here is derived from an EMBL/GenBank/DDBJ whole genome shotgun (WGS) entry which is preliminary data.</text>
</comment>
<reference evidence="2 3" key="1">
    <citation type="submission" date="2018-04" db="EMBL/GenBank/DDBJ databases">
        <title>The genome sequence of Caulobacter sp. 744.</title>
        <authorList>
            <person name="Gao J."/>
            <person name="Sun J."/>
        </authorList>
    </citation>
    <scope>NUCLEOTIDE SEQUENCE [LARGE SCALE GENOMIC DNA]</scope>
    <source>
        <strain evidence="2 3">774</strain>
    </source>
</reference>